<feature type="transmembrane region" description="Helical" evidence="5">
    <location>
        <begin position="269"/>
        <end position="289"/>
    </location>
</feature>
<proteinExistence type="predicted"/>
<dbReference type="EMBL" id="BQMJ01000002">
    <property type="protein sequence ID" value="GJQ08427.1"/>
    <property type="molecule type" value="Genomic_DNA"/>
</dbReference>
<organism evidence="6 7">
    <name type="scientific">Galdieria partita</name>
    <dbReference type="NCBI Taxonomy" id="83374"/>
    <lineage>
        <taxon>Eukaryota</taxon>
        <taxon>Rhodophyta</taxon>
        <taxon>Bangiophyceae</taxon>
        <taxon>Galdieriales</taxon>
        <taxon>Galdieriaceae</taxon>
        <taxon>Galdieria</taxon>
    </lineage>
</organism>
<keyword evidence="4 5" id="KW-0472">Membrane</keyword>
<dbReference type="InterPro" id="IPR002781">
    <property type="entry name" value="TM_pro_TauE-like"/>
</dbReference>
<reference evidence="6" key="1">
    <citation type="journal article" date="2022" name="Proc. Natl. Acad. Sci. U.S.A.">
        <title>Life cycle and functional genomics of the unicellular red alga Galdieria for elucidating algal and plant evolution and industrial use.</title>
        <authorList>
            <person name="Hirooka S."/>
            <person name="Itabashi T."/>
            <person name="Ichinose T.M."/>
            <person name="Onuma R."/>
            <person name="Fujiwara T."/>
            <person name="Yamashita S."/>
            <person name="Jong L.W."/>
            <person name="Tomita R."/>
            <person name="Iwane A.H."/>
            <person name="Miyagishima S.Y."/>
        </authorList>
    </citation>
    <scope>NUCLEOTIDE SEQUENCE</scope>
    <source>
        <strain evidence="6">NBRC 102759</strain>
    </source>
</reference>
<reference evidence="6" key="2">
    <citation type="submission" date="2022-01" db="EMBL/GenBank/DDBJ databases">
        <authorList>
            <person name="Hirooka S."/>
            <person name="Miyagishima S.Y."/>
        </authorList>
    </citation>
    <scope>NUCLEOTIDE SEQUENCE</scope>
    <source>
        <strain evidence="6">NBRC 102759</strain>
    </source>
</reference>
<keyword evidence="7" id="KW-1185">Reference proteome</keyword>
<feature type="transmembrane region" description="Helical" evidence="5">
    <location>
        <begin position="295"/>
        <end position="312"/>
    </location>
</feature>
<evidence type="ECO:0000256" key="2">
    <source>
        <dbReference type="ARBA" id="ARBA00022692"/>
    </source>
</evidence>
<evidence type="ECO:0000256" key="1">
    <source>
        <dbReference type="ARBA" id="ARBA00004141"/>
    </source>
</evidence>
<dbReference type="AlphaFoldDB" id="A0A9C7PRI9"/>
<gene>
    <name evidence="6" type="ORF">GpartN1_g218.t1</name>
</gene>
<feature type="transmembrane region" description="Helical" evidence="5">
    <location>
        <begin position="197"/>
        <end position="226"/>
    </location>
</feature>
<dbReference type="Proteomes" id="UP001061958">
    <property type="component" value="Unassembled WGS sequence"/>
</dbReference>
<feature type="transmembrane region" description="Helical" evidence="5">
    <location>
        <begin position="159"/>
        <end position="176"/>
    </location>
</feature>
<comment type="caution">
    <text evidence="6">The sequence shown here is derived from an EMBL/GenBank/DDBJ whole genome shotgun (WGS) entry which is preliminary data.</text>
</comment>
<comment type="subcellular location">
    <subcellularLocation>
        <location evidence="1">Membrane</location>
        <topology evidence="1">Multi-pass membrane protein</topology>
    </subcellularLocation>
</comment>
<dbReference type="OrthoDB" id="5492at2759"/>
<evidence type="ECO:0000256" key="3">
    <source>
        <dbReference type="ARBA" id="ARBA00022989"/>
    </source>
</evidence>
<keyword evidence="2 5" id="KW-0812">Transmembrane</keyword>
<feature type="transmembrane region" description="Helical" evidence="5">
    <location>
        <begin position="238"/>
        <end position="257"/>
    </location>
</feature>
<feature type="transmembrane region" description="Helical" evidence="5">
    <location>
        <begin position="68"/>
        <end position="93"/>
    </location>
</feature>
<evidence type="ECO:0000256" key="4">
    <source>
        <dbReference type="ARBA" id="ARBA00023136"/>
    </source>
</evidence>
<dbReference type="Pfam" id="PF01925">
    <property type="entry name" value="TauE"/>
    <property type="match status" value="2"/>
</dbReference>
<feature type="transmembrane region" description="Helical" evidence="5">
    <location>
        <begin position="129"/>
        <end position="147"/>
    </location>
</feature>
<name>A0A9C7PRI9_9RHOD</name>
<dbReference type="PANTHER" id="PTHR43701">
    <property type="entry name" value="MEMBRANE TRANSPORTER PROTEIN MJ0441-RELATED"/>
    <property type="match status" value="1"/>
</dbReference>
<dbReference type="PANTHER" id="PTHR43701:SF2">
    <property type="entry name" value="MEMBRANE TRANSPORTER PROTEIN YJNA-RELATED"/>
    <property type="match status" value="1"/>
</dbReference>
<evidence type="ECO:0000313" key="6">
    <source>
        <dbReference type="EMBL" id="GJQ08427.1"/>
    </source>
</evidence>
<dbReference type="InterPro" id="IPR051598">
    <property type="entry name" value="TSUP/Inactive_protease-like"/>
</dbReference>
<feature type="transmembrane region" description="Helical" evidence="5">
    <location>
        <begin position="105"/>
        <end position="124"/>
    </location>
</feature>
<evidence type="ECO:0000256" key="5">
    <source>
        <dbReference type="SAM" id="Phobius"/>
    </source>
</evidence>
<evidence type="ECO:0008006" key="8">
    <source>
        <dbReference type="Google" id="ProtNLM"/>
    </source>
</evidence>
<accession>A0A9C7PRI9</accession>
<dbReference type="GO" id="GO:0016020">
    <property type="term" value="C:membrane"/>
    <property type="evidence" value="ECO:0007669"/>
    <property type="project" value="UniProtKB-SubCell"/>
</dbReference>
<sequence length="317" mass="34221">MATGFLCQTCFCTSKEQFLFFSKRSFVFFRSNVKVPFGAKRMLYPGSIRFRKSTVTCKSVPNFLSNVLIGFSAGCIASLIGAGGGVVLTPVFVTFYGLTQKEAQGTSLIAVSFNSFVASLIYLLGGRVLVLPAFFLTLTALFTARIGAKVTTKLNNHLLRKYFGLLLVVLSLLLPLRQRLQLSLGRALISTQDKGSFLSTVLYLVSGGIAGFLSGLLGIGGGIILVPFLAGVLAIPQHFAQGTALLGMLFPSFSASYVHWSQRNVNKRLLPGVIVGIILGSFVGSNLALLVSERLLRIVCCVIFFLIGFRFISTSEQ</sequence>
<protein>
    <recommendedName>
        <fullName evidence="8">Membrane transporter protein</fullName>
    </recommendedName>
</protein>
<keyword evidence="3 5" id="KW-1133">Transmembrane helix</keyword>
<evidence type="ECO:0000313" key="7">
    <source>
        <dbReference type="Proteomes" id="UP001061958"/>
    </source>
</evidence>